<evidence type="ECO:0000256" key="2">
    <source>
        <dbReference type="ARBA" id="ARBA00001585"/>
    </source>
</evidence>
<comment type="catalytic activity">
    <reaction evidence="2">
        <text>Release of N-terminal proline from a peptide.</text>
        <dbReference type="EC" id="3.4.11.5"/>
    </reaction>
</comment>
<evidence type="ECO:0000256" key="5">
    <source>
        <dbReference type="ARBA" id="ARBA00022670"/>
    </source>
</evidence>
<dbReference type="SUPFAM" id="SSF53187">
    <property type="entry name" value="Zn-dependent exopeptidases"/>
    <property type="match status" value="1"/>
</dbReference>
<dbReference type="GO" id="GO:0030145">
    <property type="term" value="F:manganese ion binding"/>
    <property type="evidence" value="ECO:0007669"/>
    <property type="project" value="InterPro"/>
</dbReference>
<sequence>MLFREHAGPSLQLTPTRADAWGGHSLVLFLRARADGEEGSPELGRIGEAIDKSLGGALKEFVAEEGFDAKAGSAKSLAVFNKDVKRVVLVGLGAGGKEDTDWRAAGAAAAGVLKSQKGGSAGLACIDGVQVQALTEGVLLGLHSDKRFQGTKSPDKEKSPAGPAVLELLGAFPPGSADAAERARAVASGVIFARELVNGPANIVDPPNLAAAAVDMAERLGLTAKVLDEAQCEELGMGSFLAVSKASNLGARLIHLTYSPGGEVKRKIGIVGKGLTFDSGGYNLKVGDGSMIELMKFDMGGAASTLGTAAVIAQLKPQDVEVHFIIATCENMVSGNIGALRPGDIITAMDGTTIEVNNTDAEGRLTLADAMLYCQNVAGAKEVVDIATLTGACMVALGKGIAGLWSNSDDLAGRLEAAGKATGEKLWRMPLEESYFEGLKSDFADMKNTGPRVGGAITAALFLQKFVHKETTWAHLDIAGPVWAEKPKGENGVGGTGTMVRTLTEFISRK</sequence>
<dbReference type="Gene3D" id="3.40.220.10">
    <property type="entry name" value="Leucine Aminopeptidase, subunit E, domain 1"/>
    <property type="match status" value="1"/>
</dbReference>
<dbReference type="SUPFAM" id="SSF52949">
    <property type="entry name" value="Macro domain-like"/>
    <property type="match status" value="1"/>
</dbReference>
<dbReference type="InterPro" id="IPR011356">
    <property type="entry name" value="Leucine_aapep/pepB"/>
</dbReference>
<feature type="domain" description="Cytosol aminopeptidase" evidence="7">
    <location>
        <begin position="358"/>
        <end position="365"/>
    </location>
</feature>
<keyword evidence="4" id="KW-0031">Aminopeptidase</keyword>
<dbReference type="Gene3D" id="3.40.630.10">
    <property type="entry name" value="Zn peptidases"/>
    <property type="match status" value="1"/>
</dbReference>
<dbReference type="AlphaFoldDB" id="A0A813G7Q0"/>
<dbReference type="Proteomes" id="UP000654075">
    <property type="component" value="Unassembled WGS sequence"/>
</dbReference>
<dbReference type="HAMAP" id="MF_00181">
    <property type="entry name" value="Cytosol_peptidase_M17"/>
    <property type="match status" value="1"/>
</dbReference>
<dbReference type="PANTHER" id="PTHR11963">
    <property type="entry name" value="LEUCINE AMINOPEPTIDASE-RELATED"/>
    <property type="match status" value="1"/>
</dbReference>
<organism evidence="8 9">
    <name type="scientific">Polarella glacialis</name>
    <name type="common">Dinoflagellate</name>
    <dbReference type="NCBI Taxonomy" id="89957"/>
    <lineage>
        <taxon>Eukaryota</taxon>
        <taxon>Sar</taxon>
        <taxon>Alveolata</taxon>
        <taxon>Dinophyceae</taxon>
        <taxon>Suessiales</taxon>
        <taxon>Suessiaceae</taxon>
        <taxon>Polarella</taxon>
    </lineage>
</organism>
<dbReference type="GO" id="GO:0006508">
    <property type="term" value="P:proteolysis"/>
    <property type="evidence" value="ECO:0007669"/>
    <property type="project" value="UniProtKB-KW"/>
</dbReference>
<evidence type="ECO:0000256" key="6">
    <source>
        <dbReference type="ARBA" id="ARBA00022801"/>
    </source>
</evidence>
<dbReference type="GO" id="GO:0070006">
    <property type="term" value="F:metalloaminopeptidase activity"/>
    <property type="evidence" value="ECO:0007669"/>
    <property type="project" value="InterPro"/>
</dbReference>
<evidence type="ECO:0000256" key="3">
    <source>
        <dbReference type="ARBA" id="ARBA00009528"/>
    </source>
</evidence>
<dbReference type="NCBIfam" id="NF002076">
    <property type="entry name" value="PRK00913.2-3"/>
    <property type="match status" value="1"/>
</dbReference>
<name>A0A813G7Q0_POLGL</name>
<dbReference type="OMA" id="DSPANQM"/>
<dbReference type="PRINTS" id="PR00481">
    <property type="entry name" value="LAMNOPPTDASE"/>
</dbReference>
<dbReference type="EMBL" id="CAJNNV010027598">
    <property type="protein sequence ID" value="CAE8620856.1"/>
    <property type="molecule type" value="Genomic_DNA"/>
</dbReference>
<accession>A0A813G7Q0</accession>
<protein>
    <recommendedName>
        <fullName evidence="7">Cytosol aminopeptidase domain-containing protein</fullName>
    </recommendedName>
</protein>
<dbReference type="OrthoDB" id="412814at2759"/>
<dbReference type="Pfam" id="PF00883">
    <property type="entry name" value="Peptidase_M17"/>
    <property type="match status" value="1"/>
</dbReference>
<keyword evidence="5" id="KW-0645">Protease</keyword>
<dbReference type="InterPro" id="IPR023042">
    <property type="entry name" value="Peptidase_M17_leu_NH2_pept"/>
</dbReference>
<keyword evidence="6" id="KW-0378">Hydrolase</keyword>
<comment type="caution">
    <text evidence="8">The sequence shown here is derived from an EMBL/GenBank/DDBJ whole genome shotgun (WGS) entry which is preliminary data.</text>
</comment>
<keyword evidence="9" id="KW-1185">Reference proteome</keyword>
<evidence type="ECO:0000256" key="1">
    <source>
        <dbReference type="ARBA" id="ARBA00000135"/>
    </source>
</evidence>
<dbReference type="InterPro" id="IPR000819">
    <property type="entry name" value="Peptidase_M17_C"/>
</dbReference>
<proteinExistence type="inferred from homology"/>
<dbReference type="GO" id="GO:0005737">
    <property type="term" value="C:cytoplasm"/>
    <property type="evidence" value="ECO:0007669"/>
    <property type="project" value="InterPro"/>
</dbReference>
<evidence type="ECO:0000313" key="9">
    <source>
        <dbReference type="Proteomes" id="UP000654075"/>
    </source>
</evidence>
<dbReference type="Pfam" id="PF02789">
    <property type="entry name" value="Peptidase_M17_N"/>
    <property type="match status" value="1"/>
</dbReference>
<comment type="catalytic activity">
    <reaction evidence="1">
        <text>Release of an N-terminal amino acid, Xaa-|-Yaa-, in which Xaa is preferably Leu, but may be other amino acids including Pro although not Arg or Lys, and Yaa may be Pro. Amino acid amides and methyl esters are also readily hydrolyzed, but rates on arylamides are exceedingly low.</text>
        <dbReference type="EC" id="3.4.11.1"/>
    </reaction>
</comment>
<comment type="similarity">
    <text evidence="3">Belongs to the peptidase M17 family.</text>
</comment>
<evidence type="ECO:0000259" key="7">
    <source>
        <dbReference type="PROSITE" id="PS00631"/>
    </source>
</evidence>
<dbReference type="PANTHER" id="PTHR11963:SF23">
    <property type="entry name" value="CYTOSOL AMINOPEPTIDASE"/>
    <property type="match status" value="1"/>
</dbReference>
<evidence type="ECO:0000313" key="8">
    <source>
        <dbReference type="EMBL" id="CAE8620856.1"/>
    </source>
</evidence>
<dbReference type="InterPro" id="IPR008283">
    <property type="entry name" value="Peptidase_M17_N"/>
</dbReference>
<dbReference type="PROSITE" id="PS00631">
    <property type="entry name" value="CYTOSOL_AP"/>
    <property type="match status" value="1"/>
</dbReference>
<dbReference type="CDD" id="cd00433">
    <property type="entry name" value="Peptidase_M17"/>
    <property type="match status" value="1"/>
</dbReference>
<reference evidence="8" key="1">
    <citation type="submission" date="2021-02" db="EMBL/GenBank/DDBJ databases">
        <authorList>
            <person name="Dougan E. K."/>
            <person name="Rhodes N."/>
            <person name="Thang M."/>
            <person name="Chan C."/>
        </authorList>
    </citation>
    <scope>NUCLEOTIDE SEQUENCE</scope>
</reference>
<gene>
    <name evidence="8" type="ORF">PGLA1383_LOCUS38386</name>
</gene>
<dbReference type="InterPro" id="IPR043472">
    <property type="entry name" value="Macro_dom-like"/>
</dbReference>
<evidence type="ECO:0000256" key="4">
    <source>
        <dbReference type="ARBA" id="ARBA00022438"/>
    </source>
</evidence>